<organism evidence="1 2">
    <name type="scientific">Elizabethkingia anophelis R26</name>
    <dbReference type="NCBI Taxonomy" id="1246994"/>
    <lineage>
        <taxon>Bacteria</taxon>
        <taxon>Pseudomonadati</taxon>
        <taxon>Bacteroidota</taxon>
        <taxon>Flavobacteriia</taxon>
        <taxon>Flavobacteriales</taxon>
        <taxon>Weeksellaceae</taxon>
        <taxon>Elizabethkingia</taxon>
    </lineage>
</organism>
<proteinExistence type="predicted"/>
<evidence type="ECO:0000313" key="1">
    <source>
        <dbReference type="EMBL" id="ATC35660.1"/>
    </source>
</evidence>
<name>A0ABM6MRF9_9FLAO</name>
<gene>
    <name evidence="1" type="ORF">BAZ09_005275</name>
</gene>
<protein>
    <submittedName>
        <fullName evidence="1">Uncharacterized protein</fullName>
    </submittedName>
</protein>
<reference evidence="1 2" key="1">
    <citation type="submission" date="2017-09" db="EMBL/GenBank/DDBJ databases">
        <title>Complete circularized genomes of four mosquito-derived Elizabethkingia anophelis isolates.</title>
        <authorList>
            <person name="Nicholson A.C."/>
            <person name="Xu J."/>
        </authorList>
    </citation>
    <scope>NUCLEOTIDE SEQUENCE [LARGE SCALE GENOMIC DNA]</scope>
    <source>
        <strain evidence="1 2">R26</strain>
    </source>
</reference>
<dbReference type="Proteomes" id="UP000190057">
    <property type="component" value="Chromosome"/>
</dbReference>
<dbReference type="RefSeq" id="WP_009091594.1">
    <property type="nucleotide sequence ID" value="NZ_ANIW01000060.1"/>
</dbReference>
<evidence type="ECO:0000313" key="2">
    <source>
        <dbReference type="Proteomes" id="UP000190057"/>
    </source>
</evidence>
<accession>A0ABM6MRF9</accession>
<sequence length="740" mass="86872">MKKLLLLLIPILYSAQNKNSSIKSDSSTSYKNIREVVLSSRSNPQALAILAKANKNFKQNSPKSQDSYSFTAYSKLSVDFDKDSISNYQAYIAQRNDSLERLGDNPKFSKRKRKDSIEDASYKNMLTTSKMFLWERAMEYKYNKENGEHIDILDNKVSGLKRPLYDAIALRSNIGQIPDEIQKENWTLYRYYLADSILLNGRETYVIGFRKTNITFSRKRKYSGYIYIDKENYAVAKIEDHGKDKTDMEHISIWKLINKSWFLEKEYMKSRIGSITFKDHDKKKKKFNSYLYIENNYFNFKVPSNNLTPEDFKGYTYSIKNTTGTELPKYRKDNFDQRDNNTYYKMDSLFKAKKVEFKLNFLAGITRGDFRFGIIDFPIDRFFDINRYENFRFGLGMKLNENFNPYVSPDAYVGYGVRDGKWKFRVGVDVRTTLERDAVLRLDYTDDVGASGRFRQNLWVGKMKIMNTGAGLQTLNYYRYRGFKLSYLDSPINSFMYKIEAAKYKEEALFNYLYKGEDKIYDNFSTVVTLKYSPNSKYIMTPTGKDMVEQGYPELYFNWEKGWTDLKYNRLDLLALYQQESILGQTGLRVYGGYVGGDFPFWKTFEGGGLAPEGKKSFMSRFNLTTYLGFATMPSGKYYQDKFGAFYISHRIPWHFKSFGQNTSSFDLVYKGIIGDFKNPEFHQIKFETLNKLYQEVGVEWNNFLSTQFNLGFFYRVGHYQTNNFTDNFAIQLKLKILGF</sequence>
<dbReference type="GeneID" id="56683873"/>
<keyword evidence="2" id="KW-1185">Reference proteome</keyword>
<dbReference type="EMBL" id="CP023401">
    <property type="protein sequence ID" value="ATC35660.1"/>
    <property type="molecule type" value="Genomic_DNA"/>
</dbReference>